<keyword evidence="3" id="KW-0804">Transcription</keyword>
<feature type="domain" description="HTH deoR-type" evidence="4">
    <location>
        <begin position="7"/>
        <end position="62"/>
    </location>
</feature>
<evidence type="ECO:0000259" key="4">
    <source>
        <dbReference type="PROSITE" id="PS51000"/>
    </source>
</evidence>
<dbReference type="InterPro" id="IPR036388">
    <property type="entry name" value="WH-like_DNA-bd_sf"/>
</dbReference>
<dbReference type="Gene3D" id="3.40.50.1360">
    <property type="match status" value="1"/>
</dbReference>
<sequence length="262" mass="29881">MRKMQSQIERLDLIRQKLDERKTISTREIMKLCHVSFDTARRDVIKLTSTGQAIRIHGGLMKIKQGTVPDYNSRAHVLSPIKNKIAKMTAKYLTANQLIYLNASTTISQLCRYLTGLNATIMTNSIDNAGALMMDNLPNVILLGGYLNKENHYTSSLNSLKEIDQYEFDVAVIGTSSVNKKGVFVVNHSDAQIEREVVNRTKTVILLAEEYKFKEDRSSPYKVMDCKQADILITDNKLAPQYRKYFKKNIKIREVLAEESKN</sequence>
<organism evidence="5 6">
    <name type="scientific">Lactobacillus gasseri (strain ATCC 33323 / DSM 20243 / BCRC 14619 / CIP 102991 / JCM 1131 / KCTC 3163 / NCIMB 11718 / NCTC 13722 / AM63)</name>
    <dbReference type="NCBI Taxonomy" id="324831"/>
    <lineage>
        <taxon>Bacteria</taxon>
        <taxon>Bacillati</taxon>
        <taxon>Bacillota</taxon>
        <taxon>Bacilli</taxon>
        <taxon>Lactobacillales</taxon>
        <taxon>Lactobacillaceae</taxon>
        <taxon>Lactobacillus</taxon>
    </lineage>
</organism>
<proteinExistence type="predicted"/>
<dbReference type="InterPro" id="IPR018356">
    <property type="entry name" value="Tscrpt_reg_HTH_DeoR_CS"/>
</dbReference>
<dbReference type="PROSITE" id="PS00894">
    <property type="entry name" value="HTH_DEOR_1"/>
    <property type="match status" value="1"/>
</dbReference>
<dbReference type="SMART" id="SM00420">
    <property type="entry name" value="HTH_DEOR"/>
    <property type="match status" value="1"/>
</dbReference>
<evidence type="ECO:0000313" key="5">
    <source>
        <dbReference type="EMBL" id="ABJ59958.1"/>
    </source>
</evidence>
<reference evidence="5 6" key="1">
    <citation type="journal article" date="2006" name="Proc. Natl. Acad. Sci. U.S.A.">
        <title>Comparative genomics of the lactic acid bacteria.</title>
        <authorList>
            <person name="Makarova K."/>
            <person name="Slesarev A."/>
            <person name="Wolf Y."/>
            <person name="Sorokin A."/>
            <person name="Mirkin B."/>
            <person name="Koonin E."/>
            <person name="Pavlov A."/>
            <person name="Pavlova N."/>
            <person name="Karamychev V."/>
            <person name="Polouchine N."/>
            <person name="Shakhova V."/>
            <person name="Grigoriev I."/>
            <person name="Lou Y."/>
            <person name="Rohksar D."/>
            <person name="Lucas S."/>
            <person name="Huang K."/>
            <person name="Goodstein D.M."/>
            <person name="Hawkins T."/>
            <person name="Plengvidhya V."/>
            <person name="Welker D."/>
            <person name="Hughes J."/>
            <person name="Goh Y."/>
            <person name="Benson A."/>
            <person name="Baldwin K."/>
            <person name="Lee J.H."/>
            <person name="Diaz-Muniz I."/>
            <person name="Dosti B."/>
            <person name="Smeianov V."/>
            <person name="Wechter W."/>
            <person name="Barabote R."/>
            <person name="Lorca G."/>
            <person name="Altermann E."/>
            <person name="Barrangou R."/>
            <person name="Ganesan B."/>
            <person name="Xie Y."/>
            <person name="Rawsthorne H."/>
            <person name="Tamir D."/>
            <person name="Parker C."/>
            <person name="Breidt F."/>
            <person name="Broadbent J."/>
            <person name="Hutkins R."/>
            <person name="O'Sullivan D."/>
            <person name="Steele J."/>
            <person name="Unlu G."/>
            <person name="Saier M."/>
            <person name="Klaenhammer T."/>
            <person name="Richardson P."/>
            <person name="Kozyavkin S."/>
            <person name="Weimer B."/>
            <person name="Mills D."/>
        </authorList>
    </citation>
    <scope>NUCLEOTIDE SEQUENCE [LARGE SCALE GENOMIC DNA]</scope>
    <source>
        <strain evidence="6">ATCC 33323 / DSM 20243 / BCRC 14619 / CIP 102991 / JCM 1131 / KCTC 3163 / NCIMB 11718 / NCTC 13722 / AM63</strain>
    </source>
</reference>
<dbReference type="InterPro" id="IPR050313">
    <property type="entry name" value="Carb_Metab_HTH_regulators"/>
</dbReference>
<evidence type="ECO:0000313" key="6">
    <source>
        <dbReference type="Proteomes" id="UP000000664"/>
    </source>
</evidence>
<evidence type="ECO:0000256" key="2">
    <source>
        <dbReference type="ARBA" id="ARBA00023125"/>
    </source>
</evidence>
<dbReference type="InterPro" id="IPR036390">
    <property type="entry name" value="WH_DNA-bd_sf"/>
</dbReference>
<dbReference type="Pfam" id="PF00455">
    <property type="entry name" value="DeoRC"/>
    <property type="match status" value="1"/>
</dbReference>
<dbReference type="Pfam" id="PF08220">
    <property type="entry name" value="HTH_DeoR"/>
    <property type="match status" value="1"/>
</dbReference>
<keyword evidence="1" id="KW-0805">Transcription regulation</keyword>
<dbReference type="PANTHER" id="PTHR30363">
    <property type="entry name" value="HTH-TYPE TRANSCRIPTIONAL REGULATOR SRLR-RELATED"/>
    <property type="match status" value="1"/>
</dbReference>
<evidence type="ECO:0000256" key="3">
    <source>
        <dbReference type="ARBA" id="ARBA00023163"/>
    </source>
</evidence>
<dbReference type="Gene3D" id="1.10.10.10">
    <property type="entry name" value="Winged helix-like DNA-binding domain superfamily/Winged helix DNA-binding domain"/>
    <property type="match status" value="1"/>
</dbReference>
<protein>
    <submittedName>
        <fullName evidence="5">Lactose transport regulator</fullName>
    </submittedName>
</protein>
<dbReference type="GO" id="GO:0003700">
    <property type="term" value="F:DNA-binding transcription factor activity"/>
    <property type="evidence" value="ECO:0007669"/>
    <property type="project" value="InterPro"/>
</dbReference>
<dbReference type="KEGG" id="lga:LGAS_0561"/>
<evidence type="ECO:0000256" key="1">
    <source>
        <dbReference type="ARBA" id="ARBA00023015"/>
    </source>
</evidence>
<dbReference type="SUPFAM" id="SSF100950">
    <property type="entry name" value="NagB/RpiA/CoA transferase-like"/>
    <property type="match status" value="1"/>
</dbReference>
<gene>
    <name evidence="5" type="ordered locus">LGAS_0561</name>
</gene>
<dbReference type="InterPro" id="IPR037171">
    <property type="entry name" value="NagB/RpiA_transferase-like"/>
</dbReference>
<keyword evidence="2" id="KW-0238">DNA-binding</keyword>
<dbReference type="PROSITE" id="PS51000">
    <property type="entry name" value="HTH_DEOR_2"/>
    <property type="match status" value="1"/>
</dbReference>
<dbReference type="SMART" id="SM01134">
    <property type="entry name" value="DeoRC"/>
    <property type="match status" value="1"/>
</dbReference>
<dbReference type="PANTHER" id="PTHR30363:SF51">
    <property type="entry name" value="HTH-TYPE TRANSCRIPTIONAL REPRESSOR GLCR"/>
    <property type="match status" value="1"/>
</dbReference>
<dbReference type="AlphaFoldDB" id="A0A805ZNE6"/>
<dbReference type="GO" id="GO:0003677">
    <property type="term" value="F:DNA binding"/>
    <property type="evidence" value="ECO:0007669"/>
    <property type="project" value="UniProtKB-KW"/>
</dbReference>
<accession>A0A805ZNE6</accession>
<dbReference type="Proteomes" id="UP000000664">
    <property type="component" value="Chromosome"/>
</dbReference>
<name>A0A805ZNE6_LACGA</name>
<dbReference type="InterPro" id="IPR014036">
    <property type="entry name" value="DeoR-like_C"/>
</dbReference>
<dbReference type="SUPFAM" id="SSF46785">
    <property type="entry name" value="Winged helix' DNA-binding domain"/>
    <property type="match status" value="1"/>
</dbReference>
<dbReference type="EMBL" id="CP000413">
    <property type="protein sequence ID" value="ABJ59958.1"/>
    <property type="molecule type" value="Genomic_DNA"/>
</dbReference>
<dbReference type="InterPro" id="IPR001034">
    <property type="entry name" value="DeoR_HTH"/>
</dbReference>